<dbReference type="Proteomes" id="UP001449795">
    <property type="component" value="Chromosome"/>
</dbReference>
<dbReference type="InterPro" id="IPR050742">
    <property type="entry name" value="Helicase_Restrict-Modif_Enz"/>
</dbReference>
<keyword evidence="4" id="KW-0547">Nucleotide-binding</keyword>
<dbReference type="EMBL" id="CP152276">
    <property type="protein sequence ID" value="XAE41661.1"/>
    <property type="molecule type" value="Genomic_DNA"/>
</dbReference>
<dbReference type="InterPro" id="IPR006935">
    <property type="entry name" value="Helicase/UvrB_N"/>
</dbReference>
<feature type="domain" description="Helicase C-terminal" evidence="3">
    <location>
        <begin position="201"/>
        <end position="354"/>
    </location>
</feature>
<keyword evidence="1" id="KW-0175">Coiled coil</keyword>
<accession>A0ABZ3D1N6</accession>
<sequence>MPFSVQSILRDYQARVAEDVSAHFKAGVTRVLVQMSTGAGKTVLAAYLMQRCITAGRTVYFLCHRDELVAGTSRTLLRYGIPHGVIAAGHARVTNAAIQVCSIGTLKSLLGSVPVPWLVIVDETHHSRAEGWETVIDHFTTRGARLVGLTATPKRLDNRGLGAHFDAIVCGPTTRDLIDRGHLSRFRHFFPPEAGTELVGDPVDHWRRLAAGLRTVVFAKNVAHSRWVVKQFCDAGIPAAHLDGGTPRGERREIIRRYAAGELLVLSNVDLFGEGFDLAAVAQADVTIDCVMMLRRTKSLSLYLQWAGRGLRPAPGKTAVILDHAGNWYLHDDIDADRDWTLGDDTGAVKRDGNVPAPFTCPQCFGQVRYPYPMFCPTVYPDGTKCGHQLRKQIEERTIEFREGELREMAEREREAERWRRKSEDAEAQTLAELTALGRQRGYKDPHKWAFMKWSARNRARRRGAEL</sequence>
<keyword evidence="5" id="KW-1185">Reference proteome</keyword>
<keyword evidence="4" id="KW-0067">ATP-binding</keyword>
<evidence type="ECO:0000259" key="2">
    <source>
        <dbReference type="PROSITE" id="PS51192"/>
    </source>
</evidence>
<gene>
    <name evidence="4" type="ORF">AAC691_15400</name>
</gene>
<dbReference type="SMART" id="SM00487">
    <property type="entry name" value="DEXDc"/>
    <property type="match status" value="1"/>
</dbReference>
<dbReference type="Gene3D" id="3.40.50.300">
    <property type="entry name" value="P-loop containing nucleotide triphosphate hydrolases"/>
    <property type="match status" value="2"/>
</dbReference>
<dbReference type="InterPro" id="IPR027417">
    <property type="entry name" value="P-loop_NTPase"/>
</dbReference>
<reference evidence="4 5" key="1">
    <citation type="submission" date="2024-04" db="EMBL/GenBank/DDBJ databases">
        <title>Complete genome sequence of Nguyenibacter vanlangesis HBCM-1154, a strain capable of nitrogen fixation, IAA production, and phosphorus solubilization isolated from sugarcane soil.</title>
        <authorList>
            <person name="MY HANH P."/>
        </authorList>
    </citation>
    <scope>NUCLEOTIDE SEQUENCE [LARGE SCALE GENOMIC DNA]</scope>
    <source>
        <strain evidence="4 5">HBCM 1154</strain>
    </source>
</reference>
<proteinExistence type="predicted"/>
<evidence type="ECO:0000313" key="4">
    <source>
        <dbReference type="EMBL" id="XAE41661.1"/>
    </source>
</evidence>
<organism evidence="4 5">
    <name type="scientific">Nguyenibacter vanlangensis</name>
    <dbReference type="NCBI Taxonomy" id="1216886"/>
    <lineage>
        <taxon>Bacteria</taxon>
        <taxon>Pseudomonadati</taxon>
        <taxon>Pseudomonadota</taxon>
        <taxon>Alphaproteobacteria</taxon>
        <taxon>Acetobacterales</taxon>
        <taxon>Acetobacteraceae</taxon>
        <taxon>Nguyenibacter</taxon>
    </lineage>
</organism>
<dbReference type="PANTHER" id="PTHR47396">
    <property type="entry name" value="TYPE I RESTRICTION ENZYME ECOKI R PROTEIN"/>
    <property type="match status" value="1"/>
</dbReference>
<dbReference type="Pfam" id="PF04851">
    <property type="entry name" value="ResIII"/>
    <property type="match status" value="1"/>
</dbReference>
<dbReference type="RefSeq" id="WP_342627538.1">
    <property type="nucleotide sequence ID" value="NZ_CP152276.1"/>
</dbReference>
<name>A0ABZ3D1N6_9PROT</name>
<dbReference type="InterPro" id="IPR014001">
    <property type="entry name" value="Helicase_ATP-bd"/>
</dbReference>
<keyword evidence="4" id="KW-0347">Helicase</keyword>
<dbReference type="SUPFAM" id="SSF52540">
    <property type="entry name" value="P-loop containing nucleoside triphosphate hydrolases"/>
    <property type="match status" value="1"/>
</dbReference>
<dbReference type="PANTHER" id="PTHR47396:SF1">
    <property type="entry name" value="ATP-DEPENDENT HELICASE IRC3-RELATED"/>
    <property type="match status" value="1"/>
</dbReference>
<dbReference type="GO" id="GO:0004386">
    <property type="term" value="F:helicase activity"/>
    <property type="evidence" value="ECO:0007669"/>
    <property type="project" value="UniProtKB-KW"/>
</dbReference>
<feature type="coiled-coil region" evidence="1">
    <location>
        <begin position="402"/>
        <end position="429"/>
    </location>
</feature>
<dbReference type="EC" id="3.6.4.-" evidence="4"/>
<evidence type="ECO:0000313" key="5">
    <source>
        <dbReference type="Proteomes" id="UP001449795"/>
    </source>
</evidence>
<evidence type="ECO:0000256" key="1">
    <source>
        <dbReference type="SAM" id="Coils"/>
    </source>
</evidence>
<dbReference type="PROSITE" id="PS51194">
    <property type="entry name" value="HELICASE_CTER"/>
    <property type="match status" value="1"/>
</dbReference>
<dbReference type="Pfam" id="PF00271">
    <property type="entry name" value="Helicase_C"/>
    <property type="match status" value="1"/>
</dbReference>
<keyword evidence="4" id="KW-0378">Hydrolase</keyword>
<evidence type="ECO:0000259" key="3">
    <source>
        <dbReference type="PROSITE" id="PS51194"/>
    </source>
</evidence>
<dbReference type="InterPro" id="IPR001650">
    <property type="entry name" value="Helicase_C-like"/>
</dbReference>
<protein>
    <submittedName>
        <fullName evidence="4">DEAD/DEAH box helicase</fullName>
        <ecNumber evidence="4">3.6.4.-</ecNumber>
    </submittedName>
</protein>
<dbReference type="SMART" id="SM00490">
    <property type="entry name" value="HELICc"/>
    <property type="match status" value="1"/>
</dbReference>
<dbReference type="GO" id="GO:0016787">
    <property type="term" value="F:hydrolase activity"/>
    <property type="evidence" value="ECO:0007669"/>
    <property type="project" value="UniProtKB-KW"/>
</dbReference>
<dbReference type="PROSITE" id="PS51192">
    <property type="entry name" value="HELICASE_ATP_BIND_1"/>
    <property type="match status" value="1"/>
</dbReference>
<feature type="domain" description="Helicase ATP-binding" evidence="2">
    <location>
        <begin position="22"/>
        <end position="171"/>
    </location>
</feature>